<evidence type="ECO:0000313" key="2">
    <source>
        <dbReference type="Proteomes" id="UP000277671"/>
    </source>
</evidence>
<proteinExistence type="predicted"/>
<keyword evidence="2" id="KW-1185">Reference proteome</keyword>
<dbReference type="AlphaFoldDB" id="A0A495JAW8"/>
<dbReference type="EMBL" id="RBKT01000001">
    <property type="protein sequence ID" value="RKR86160.1"/>
    <property type="molecule type" value="Genomic_DNA"/>
</dbReference>
<dbReference type="Proteomes" id="UP000277671">
    <property type="component" value="Unassembled WGS sequence"/>
</dbReference>
<evidence type="ECO:0000313" key="1">
    <source>
        <dbReference type="EMBL" id="RKR86160.1"/>
    </source>
</evidence>
<reference evidence="1 2" key="1">
    <citation type="submission" date="2018-10" db="EMBL/GenBank/DDBJ databases">
        <title>Sequencing the genomes of 1000 actinobacteria strains.</title>
        <authorList>
            <person name="Klenk H.-P."/>
        </authorList>
    </citation>
    <scope>NUCLEOTIDE SEQUENCE [LARGE SCALE GENOMIC DNA]</scope>
    <source>
        <strain evidence="1 2">DSM 45175</strain>
    </source>
</reference>
<gene>
    <name evidence="1" type="ORF">BDK92_0382</name>
</gene>
<sequence>MREGAQEITIDARTTVKWFAVDIAGNVENNYQPAGTRNNYRTQTLYVPKS</sequence>
<protein>
    <submittedName>
        <fullName evidence="1">Uncharacterized protein</fullName>
    </submittedName>
</protein>
<dbReference type="RefSeq" id="WP_170208451.1">
    <property type="nucleotide sequence ID" value="NZ_RBKT01000001.1"/>
</dbReference>
<comment type="caution">
    <text evidence="1">The sequence shown here is derived from an EMBL/GenBank/DDBJ whole genome shotgun (WGS) entry which is preliminary data.</text>
</comment>
<accession>A0A495JAW8</accession>
<name>A0A495JAW8_9ACTN</name>
<organism evidence="1 2">
    <name type="scientific">Micromonospora pisi</name>
    <dbReference type="NCBI Taxonomy" id="589240"/>
    <lineage>
        <taxon>Bacteria</taxon>
        <taxon>Bacillati</taxon>
        <taxon>Actinomycetota</taxon>
        <taxon>Actinomycetes</taxon>
        <taxon>Micromonosporales</taxon>
        <taxon>Micromonosporaceae</taxon>
        <taxon>Micromonospora</taxon>
    </lineage>
</organism>